<proteinExistence type="inferred from homology"/>
<reference evidence="9 10" key="1">
    <citation type="journal article" date="2004" name="Nature">
        <title>Genome sequence of the ultrasmall unicellular red alga Cyanidioschyzon merolae 10D.</title>
        <authorList>
            <person name="Matsuzaki M."/>
            <person name="Misumi O."/>
            <person name="Shin-i T."/>
            <person name="Maruyama S."/>
            <person name="Takahara M."/>
            <person name="Miyagishima S."/>
            <person name="Mori T."/>
            <person name="Nishida K."/>
            <person name="Yagisawa F."/>
            <person name="Nishida K."/>
            <person name="Yoshida Y."/>
            <person name="Nishimura Y."/>
            <person name="Nakao S."/>
            <person name="Kobayashi T."/>
            <person name="Momoyama Y."/>
            <person name="Higashiyama T."/>
            <person name="Minoda A."/>
            <person name="Sano M."/>
            <person name="Nomoto H."/>
            <person name="Oishi K."/>
            <person name="Hayashi H."/>
            <person name="Ohta F."/>
            <person name="Nishizaka S."/>
            <person name="Haga S."/>
            <person name="Miura S."/>
            <person name="Morishita T."/>
            <person name="Kabeya Y."/>
            <person name="Terasawa K."/>
            <person name="Suzuki Y."/>
            <person name="Ishii Y."/>
            <person name="Asakawa S."/>
            <person name="Takano H."/>
            <person name="Ohta N."/>
            <person name="Kuroiwa H."/>
            <person name="Tanaka K."/>
            <person name="Shimizu N."/>
            <person name="Sugano S."/>
            <person name="Sato N."/>
            <person name="Nozaki H."/>
            <person name="Ogasawara N."/>
            <person name="Kohara Y."/>
            <person name="Kuroiwa T."/>
        </authorList>
    </citation>
    <scope>NUCLEOTIDE SEQUENCE [LARGE SCALE GENOMIC DNA]</scope>
    <source>
        <strain evidence="9 10">10D</strain>
    </source>
</reference>
<comment type="subcellular location">
    <subcellularLocation>
        <location evidence="1 5">Membrane</location>
        <topology evidence="1 5">Multi-pass membrane protein</topology>
    </subcellularLocation>
</comment>
<dbReference type="GO" id="GO:0032977">
    <property type="term" value="F:membrane insertase activity"/>
    <property type="evidence" value="ECO:0007669"/>
    <property type="project" value="InterPro"/>
</dbReference>
<name>M1V7G8_CYAM1</name>
<feature type="transmembrane region" description="Helical" evidence="7">
    <location>
        <begin position="217"/>
        <end position="237"/>
    </location>
</feature>
<feature type="compositionally biased region" description="Basic residues" evidence="6">
    <location>
        <begin position="477"/>
        <end position="488"/>
    </location>
</feature>
<dbReference type="eggNOG" id="KOG1239">
    <property type="taxonomic scope" value="Eukaryota"/>
</dbReference>
<dbReference type="AlphaFoldDB" id="M1V7G8"/>
<sequence length="488" mass="52754">MGALQILSTQRICGRLLEVSGRKLDTEAEANDTNSIARSEQRLLFRFVPVLATGPTAGSCGCKIGFVAGLYASGTGSVRSLATASRQCGYTAAGCGLGGAWRRCRLRPGGEPNRRRVGLMSPRRRSVGVQSLRLQFVDPSQSLAALQDSWHTVTFALASASLLLVDAADGSTSAAAAATAAAGAQKAGLWNGFVHLIETIITGTGDTLAALGVPGSYGFAIIFLTIIVKAITFPLNYKQMKSTMAMQALAPKVRELQARYRDNPQLLNLETARLYQEAKVNPLTGCLPVFVQLPVWIALYRALMNLAADNRLDQGFFWLPSLEGPVRQGQGLSSWLFPFQNGAPPIGWHDAIAYLVLPCLLVVSQSISQKILQPPVQDPQQQQANAILRFLPFMVGWFSLNVPSGLGLYWVTNNIVSTIQTIGIKRYLASKQPERVGAPRTLDGAVDERLNPEAMGFTPRTSETNGDAVDTEDPSTKSKRKPSKKKRR</sequence>
<keyword evidence="3 7" id="KW-1133">Transmembrane helix</keyword>
<evidence type="ECO:0000313" key="10">
    <source>
        <dbReference type="Proteomes" id="UP000007014"/>
    </source>
</evidence>
<dbReference type="GO" id="GO:0010027">
    <property type="term" value="P:thylakoid membrane organization"/>
    <property type="evidence" value="ECO:0007669"/>
    <property type="project" value="TreeGrafter"/>
</dbReference>
<dbReference type="EMBL" id="AP006502">
    <property type="protein sequence ID" value="BAM83085.1"/>
    <property type="molecule type" value="Genomic_DNA"/>
</dbReference>
<dbReference type="PANTHER" id="PTHR12428">
    <property type="entry name" value="OXA1"/>
    <property type="match status" value="1"/>
</dbReference>
<dbReference type="PANTHER" id="PTHR12428:SF14">
    <property type="entry name" value="ALBINO3-LIKE PROTEIN 1, CHLOROPLASTIC"/>
    <property type="match status" value="1"/>
</dbReference>
<comment type="similarity">
    <text evidence="5">Belongs to the OXA1/ALB3/YidC family.</text>
</comment>
<dbReference type="NCBIfam" id="TIGR03592">
    <property type="entry name" value="yidC_oxa1_cterm"/>
    <property type="match status" value="1"/>
</dbReference>
<protein>
    <submittedName>
        <fullName evidence="9">Chloroplast membrane protein ALBINO3 or ARTEMIS</fullName>
    </submittedName>
</protein>
<dbReference type="GO" id="GO:0072598">
    <property type="term" value="P:protein localization to chloroplast"/>
    <property type="evidence" value="ECO:0007669"/>
    <property type="project" value="TreeGrafter"/>
</dbReference>
<evidence type="ECO:0000256" key="6">
    <source>
        <dbReference type="SAM" id="MobiDB-lite"/>
    </source>
</evidence>
<accession>M1V7G8</accession>
<dbReference type="RefSeq" id="XP_005539121.1">
    <property type="nucleotide sequence ID" value="XM_005539064.1"/>
</dbReference>
<evidence type="ECO:0000256" key="5">
    <source>
        <dbReference type="RuleBase" id="RU003945"/>
    </source>
</evidence>
<dbReference type="STRING" id="280699.M1V7G8"/>
<dbReference type="InterPro" id="IPR047196">
    <property type="entry name" value="YidC_ALB_C"/>
</dbReference>
<dbReference type="OrthoDB" id="2148490at2759"/>
<evidence type="ECO:0000256" key="1">
    <source>
        <dbReference type="ARBA" id="ARBA00004141"/>
    </source>
</evidence>
<dbReference type="HOGENOM" id="CLU_559442_0_0_1"/>
<dbReference type="CDD" id="cd20070">
    <property type="entry name" value="5TM_YidC_Alb3"/>
    <property type="match status" value="1"/>
</dbReference>
<keyword evidence="10" id="KW-1185">Reference proteome</keyword>
<evidence type="ECO:0000256" key="7">
    <source>
        <dbReference type="SAM" id="Phobius"/>
    </source>
</evidence>
<keyword evidence="2 5" id="KW-0812">Transmembrane</keyword>
<dbReference type="GeneID" id="16998196"/>
<dbReference type="Gramene" id="CMT063CT">
    <property type="protein sequence ID" value="CMT063CT"/>
    <property type="gene ID" value="CMT063C"/>
</dbReference>
<dbReference type="Pfam" id="PF02096">
    <property type="entry name" value="60KD_IMP"/>
    <property type="match status" value="1"/>
</dbReference>
<evidence type="ECO:0000313" key="9">
    <source>
        <dbReference type="EMBL" id="BAM83085.1"/>
    </source>
</evidence>
<dbReference type="Proteomes" id="UP000007014">
    <property type="component" value="Chromosome 20"/>
</dbReference>
<reference evidence="9 10" key="2">
    <citation type="journal article" date="2007" name="BMC Biol.">
        <title>A 100%-complete sequence reveals unusually simple genomic features in the hot-spring red alga Cyanidioschyzon merolae.</title>
        <authorList>
            <person name="Nozaki H."/>
            <person name="Takano H."/>
            <person name="Misumi O."/>
            <person name="Terasawa K."/>
            <person name="Matsuzaki M."/>
            <person name="Maruyama S."/>
            <person name="Nishida K."/>
            <person name="Yagisawa F."/>
            <person name="Yoshida Y."/>
            <person name="Fujiwara T."/>
            <person name="Takio S."/>
            <person name="Tamura K."/>
            <person name="Chung S.J."/>
            <person name="Nakamura S."/>
            <person name="Kuroiwa H."/>
            <person name="Tanaka K."/>
            <person name="Sato N."/>
            <person name="Kuroiwa T."/>
        </authorList>
    </citation>
    <scope>NUCLEOTIDE SEQUENCE [LARGE SCALE GENOMIC DNA]</scope>
    <source>
        <strain evidence="9 10">10D</strain>
    </source>
</reference>
<gene>
    <name evidence="9" type="ORF">CYME_CMT063C</name>
</gene>
<evidence type="ECO:0000256" key="2">
    <source>
        <dbReference type="ARBA" id="ARBA00022692"/>
    </source>
</evidence>
<dbReference type="KEGG" id="cme:CYME_CMT063C"/>
<dbReference type="GO" id="GO:0009535">
    <property type="term" value="C:chloroplast thylakoid membrane"/>
    <property type="evidence" value="ECO:0007669"/>
    <property type="project" value="TreeGrafter"/>
</dbReference>
<dbReference type="InterPro" id="IPR001708">
    <property type="entry name" value="YidC/ALB3/OXA1/COX18"/>
</dbReference>
<feature type="domain" description="Membrane insertase YidC/Oxa/ALB C-terminal" evidence="8">
    <location>
        <begin position="217"/>
        <end position="425"/>
    </location>
</feature>
<evidence type="ECO:0000256" key="4">
    <source>
        <dbReference type="ARBA" id="ARBA00023136"/>
    </source>
</evidence>
<feature type="region of interest" description="Disordered" evidence="6">
    <location>
        <begin position="438"/>
        <end position="488"/>
    </location>
</feature>
<keyword evidence="4 7" id="KW-0472">Membrane</keyword>
<evidence type="ECO:0000256" key="3">
    <source>
        <dbReference type="ARBA" id="ARBA00022989"/>
    </source>
</evidence>
<organism evidence="9 10">
    <name type="scientific">Cyanidioschyzon merolae (strain NIES-3377 / 10D)</name>
    <name type="common">Unicellular red alga</name>
    <dbReference type="NCBI Taxonomy" id="280699"/>
    <lineage>
        <taxon>Eukaryota</taxon>
        <taxon>Rhodophyta</taxon>
        <taxon>Bangiophyceae</taxon>
        <taxon>Cyanidiales</taxon>
        <taxon>Cyanidiaceae</taxon>
        <taxon>Cyanidioschyzon</taxon>
    </lineage>
</organism>
<dbReference type="GO" id="GO:0051205">
    <property type="term" value="P:protein insertion into membrane"/>
    <property type="evidence" value="ECO:0007669"/>
    <property type="project" value="TreeGrafter"/>
</dbReference>
<dbReference type="OMA" id="MSSTIKM"/>
<dbReference type="InterPro" id="IPR028055">
    <property type="entry name" value="YidC/Oxa/ALB_C"/>
</dbReference>
<evidence type="ECO:0000259" key="8">
    <source>
        <dbReference type="Pfam" id="PF02096"/>
    </source>
</evidence>